<proteinExistence type="predicted"/>
<evidence type="ECO:0000313" key="2">
    <source>
        <dbReference type="Proteomes" id="UP000051530"/>
    </source>
</evidence>
<name>A0A0R0LZX4_9MICR</name>
<reference evidence="1 2" key="1">
    <citation type="submission" date="2015-07" db="EMBL/GenBank/DDBJ databases">
        <title>The genome of Pseudoloma neurophilia, a relevant intracellular parasite of the zebrafish.</title>
        <authorList>
            <person name="Ndikumana S."/>
            <person name="Pelin A."/>
            <person name="Sanders J."/>
            <person name="Corradi N."/>
        </authorList>
    </citation>
    <scope>NUCLEOTIDE SEQUENCE [LARGE SCALE GENOMIC DNA]</scope>
    <source>
        <strain evidence="1 2">MK1</strain>
    </source>
</reference>
<sequence>PPFIKDMCSNDMLLAIIVEMAKCSLGQCLIIFDKIKDCLRIIMINVNGAQCISFLMKCFNEQICLFDGKIIGRENVIHASKFIMTQIEKNRPLQLLKTTHTACIIEEALQSPLCTHSIKKNLLDNIEVVKQIPDRVNILKLIQQTGESRECEDRAAALLS</sequence>
<accession>A0A0R0LZX4</accession>
<dbReference type="AlphaFoldDB" id="A0A0R0LZX4"/>
<keyword evidence="2" id="KW-1185">Reference proteome</keyword>
<feature type="non-terminal residue" evidence="1">
    <location>
        <position position="1"/>
    </location>
</feature>
<dbReference type="Proteomes" id="UP000051530">
    <property type="component" value="Unassembled WGS sequence"/>
</dbReference>
<comment type="caution">
    <text evidence="1">The sequence shown here is derived from an EMBL/GenBank/DDBJ whole genome shotgun (WGS) entry which is preliminary data.</text>
</comment>
<dbReference type="EMBL" id="LGUB01000023">
    <property type="protein sequence ID" value="KRH94861.1"/>
    <property type="molecule type" value="Genomic_DNA"/>
</dbReference>
<protein>
    <submittedName>
        <fullName evidence="1">Uncharacterized protein</fullName>
    </submittedName>
</protein>
<gene>
    <name evidence="1" type="ORF">M153_12700020704</name>
</gene>
<dbReference type="VEuPathDB" id="MicrosporidiaDB:M153_12700020704"/>
<organism evidence="1 2">
    <name type="scientific">Pseudoloma neurophilia</name>
    <dbReference type="NCBI Taxonomy" id="146866"/>
    <lineage>
        <taxon>Eukaryota</taxon>
        <taxon>Fungi</taxon>
        <taxon>Fungi incertae sedis</taxon>
        <taxon>Microsporidia</taxon>
        <taxon>Pseudoloma</taxon>
    </lineage>
</organism>
<evidence type="ECO:0000313" key="1">
    <source>
        <dbReference type="EMBL" id="KRH94861.1"/>
    </source>
</evidence>